<evidence type="ECO:0000256" key="4">
    <source>
        <dbReference type="ARBA" id="ARBA00022989"/>
    </source>
</evidence>
<accession>A0AAD4MNQ3</accession>
<keyword evidence="5" id="KW-0297">G-protein coupled receptor</keyword>
<dbReference type="GO" id="GO:0004930">
    <property type="term" value="F:G protein-coupled receptor activity"/>
    <property type="evidence" value="ECO:0007669"/>
    <property type="project" value="UniProtKB-KW"/>
</dbReference>
<sequence length="360" mass="39808">MPLDPSTASSSPETTSWDLSELDKTTWIAVVRYTIALNTCGSNAFLLYLFFRYRNLGSSQCNQLIALNAFADFMIGLGIAARSTFHVILMSHGIDLFPKWLCAVIASPTTGFLAANQVTILALAADRFYAVLRPLKYSRMGPNITLTCTVLTLSLLVAFTFTFLSIYPVDCEAVTRQCAIGVVTGPHFLNIWTAYAETTAVFVFAIYSIILVIFFRSSSSVTLLHGFTSNPPTGAAYIHAKRQEKLQKRITVSVFIILSTYGVCCAFPTILLLIFNTLSSVDVARTSYITFVQGFLGAWNAGLNLYVYLLRHDEIRSYAKRSMSDLCGYQSSCKLHIGAKIRVGDKVNLRHTLTPSRNSQ</sequence>
<comment type="subcellular location">
    <subcellularLocation>
        <location evidence="1">Cell membrane</location>
        <topology evidence="1">Multi-pass membrane protein</topology>
    </subcellularLocation>
</comment>
<dbReference type="GO" id="GO:0005886">
    <property type="term" value="C:plasma membrane"/>
    <property type="evidence" value="ECO:0007669"/>
    <property type="project" value="UniProtKB-SubCell"/>
</dbReference>
<evidence type="ECO:0000256" key="7">
    <source>
        <dbReference type="ARBA" id="ARBA00023170"/>
    </source>
</evidence>
<comment type="caution">
    <text evidence="12">The sequence shown here is derived from an EMBL/GenBank/DDBJ whole genome shotgun (WGS) entry which is preliminary data.</text>
</comment>
<evidence type="ECO:0000256" key="1">
    <source>
        <dbReference type="ARBA" id="ARBA00004651"/>
    </source>
</evidence>
<keyword evidence="3 10" id="KW-0812">Transmembrane</keyword>
<reference evidence="12" key="1">
    <citation type="submission" date="2022-01" db="EMBL/GenBank/DDBJ databases">
        <title>Genome Sequence Resource for Two Populations of Ditylenchus destructor, the Migratory Endoparasitic Phytonematode.</title>
        <authorList>
            <person name="Zhang H."/>
            <person name="Lin R."/>
            <person name="Xie B."/>
        </authorList>
    </citation>
    <scope>NUCLEOTIDE SEQUENCE</scope>
    <source>
        <strain evidence="12">BazhouSP</strain>
    </source>
</reference>
<keyword evidence="2" id="KW-1003">Cell membrane</keyword>
<dbReference type="InterPro" id="IPR000276">
    <property type="entry name" value="GPCR_Rhodpsn"/>
</dbReference>
<evidence type="ECO:0000259" key="11">
    <source>
        <dbReference type="PROSITE" id="PS50262"/>
    </source>
</evidence>
<feature type="transmembrane region" description="Helical" evidence="10">
    <location>
        <begin position="63"/>
        <end position="85"/>
    </location>
</feature>
<evidence type="ECO:0000256" key="3">
    <source>
        <dbReference type="ARBA" id="ARBA00022692"/>
    </source>
</evidence>
<dbReference type="Pfam" id="PF10320">
    <property type="entry name" value="7TM_GPCR_Srsx"/>
    <property type="match status" value="1"/>
</dbReference>
<keyword evidence="7" id="KW-0675">Receptor</keyword>
<dbReference type="Gene3D" id="1.20.1070.10">
    <property type="entry name" value="Rhodopsin 7-helix transmembrane proteins"/>
    <property type="match status" value="1"/>
</dbReference>
<dbReference type="SUPFAM" id="SSF81321">
    <property type="entry name" value="Family A G protein-coupled receptor-like"/>
    <property type="match status" value="1"/>
</dbReference>
<dbReference type="InterPro" id="IPR017452">
    <property type="entry name" value="GPCR_Rhodpsn_7TM"/>
</dbReference>
<dbReference type="AlphaFoldDB" id="A0AAD4MNQ3"/>
<keyword evidence="4 10" id="KW-1133">Transmembrane helix</keyword>
<evidence type="ECO:0000313" key="13">
    <source>
        <dbReference type="Proteomes" id="UP001201812"/>
    </source>
</evidence>
<keyword evidence="13" id="KW-1185">Reference proteome</keyword>
<dbReference type="Proteomes" id="UP001201812">
    <property type="component" value="Unassembled WGS sequence"/>
</dbReference>
<dbReference type="SMART" id="SM01381">
    <property type="entry name" value="7TM_GPCR_Srsx"/>
    <property type="match status" value="1"/>
</dbReference>
<evidence type="ECO:0000256" key="5">
    <source>
        <dbReference type="ARBA" id="ARBA00023040"/>
    </source>
</evidence>
<evidence type="ECO:0000256" key="2">
    <source>
        <dbReference type="ARBA" id="ARBA00022475"/>
    </source>
</evidence>
<organism evidence="12 13">
    <name type="scientific">Ditylenchus destructor</name>
    <dbReference type="NCBI Taxonomy" id="166010"/>
    <lineage>
        <taxon>Eukaryota</taxon>
        <taxon>Metazoa</taxon>
        <taxon>Ecdysozoa</taxon>
        <taxon>Nematoda</taxon>
        <taxon>Chromadorea</taxon>
        <taxon>Rhabditida</taxon>
        <taxon>Tylenchina</taxon>
        <taxon>Tylenchomorpha</taxon>
        <taxon>Sphaerularioidea</taxon>
        <taxon>Anguinidae</taxon>
        <taxon>Anguininae</taxon>
        <taxon>Ditylenchus</taxon>
    </lineage>
</organism>
<keyword evidence="8" id="KW-0325">Glycoprotein</keyword>
<feature type="transmembrane region" description="Helical" evidence="10">
    <location>
        <begin position="97"/>
        <end position="123"/>
    </location>
</feature>
<feature type="transmembrane region" description="Helical" evidence="10">
    <location>
        <begin position="144"/>
        <end position="167"/>
    </location>
</feature>
<evidence type="ECO:0000313" key="12">
    <source>
        <dbReference type="EMBL" id="KAI1700109.1"/>
    </source>
</evidence>
<keyword evidence="9" id="KW-0807">Transducer</keyword>
<gene>
    <name evidence="12" type="ORF">DdX_16920</name>
</gene>
<evidence type="ECO:0000256" key="8">
    <source>
        <dbReference type="ARBA" id="ARBA00023180"/>
    </source>
</evidence>
<dbReference type="PANTHER" id="PTHR24246">
    <property type="entry name" value="OLFACTORY RECEPTOR AND ADENOSINE RECEPTOR"/>
    <property type="match status" value="1"/>
</dbReference>
<feature type="transmembrane region" description="Helical" evidence="10">
    <location>
        <begin position="287"/>
        <end position="310"/>
    </location>
</feature>
<dbReference type="PROSITE" id="PS50262">
    <property type="entry name" value="G_PROTEIN_RECEP_F1_2"/>
    <property type="match status" value="1"/>
</dbReference>
<feature type="domain" description="G-protein coupled receptors family 1 profile" evidence="11">
    <location>
        <begin position="42"/>
        <end position="308"/>
    </location>
</feature>
<keyword evidence="6 10" id="KW-0472">Membrane</keyword>
<evidence type="ECO:0000256" key="10">
    <source>
        <dbReference type="SAM" id="Phobius"/>
    </source>
</evidence>
<feature type="transmembrane region" description="Helical" evidence="10">
    <location>
        <begin position="192"/>
        <end position="215"/>
    </location>
</feature>
<evidence type="ECO:0000256" key="6">
    <source>
        <dbReference type="ARBA" id="ARBA00023136"/>
    </source>
</evidence>
<feature type="transmembrane region" description="Helical" evidence="10">
    <location>
        <begin position="250"/>
        <end position="275"/>
    </location>
</feature>
<protein>
    <submittedName>
        <fullName evidence="12">Serpentine type 7TM GPCR chemoreceptor srsx domain-containing protein</fullName>
    </submittedName>
</protein>
<name>A0AAD4MNQ3_9BILA</name>
<dbReference type="CDD" id="cd00637">
    <property type="entry name" value="7tm_classA_rhodopsin-like"/>
    <property type="match status" value="1"/>
</dbReference>
<dbReference type="PROSITE" id="PS00237">
    <property type="entry name" value="G_PROTEIN_RECEP_F1_1"/>
    <property type="match status" value="1"/>
</dbReference>
<dbReference type="PANTHER" id="PTHR24246:SF27">
    <property type="entry name" value="ADENOSINE RECEPTOR, ISOFORM A"/>
    <property type="match status" value="1"/>
</dbReference>
<dbReference type="EMBL" id="JAKKPZ010000156">
    <property type="protein sequence ID" value="KAI1700109.1"/>
    <property type="molecule type" value="Genomic_DNA"/>
</dbReference>
<evidence type="ECO:0000256" key="9">
    <source>
        <dbReference type="ARBA" id="ARBA00023224"/>
    </source>
</evidence>
<feature type="transmembrane region" description="Helical" evidence="10">
    <location>
        <begin position="27"/>
        <end position="51"/>
    </location>
</feature>
<proteinExistence type="predicted"/>
<dbReference type="InterPro" id="IPR019424">
    <property type="entry name" value="7TM_GPCR_Srsx"/>
</dbReference>